<reference evidence="10 11" key="1">
    <citation type="submission" date="2015-07" db="EMBL/GenBank/DDBJ databases">
        <title>Genome sequence of Ornatilinea apprima DSM 23815.</title>
        <authorList>
            <person name="Hemp J."/>
            <person name="Ward L.M."/>
            <person name="Pace L.A."/>
            <person name="Fischer W.W."/>
        </authorList>
    </citation>
    <scope>NUCLEOTIDE SEQUENCE [LARGE SCALE GENOMIC DNA]</scope>
    <source>
        <strain evidence="10 11">P3M-1</strain>
    </source>
</reference>
<dbReference type="InterPro" id="IPR004155">
    <property type="entry name" value="PBS_lyase_HEAT"/>
</dbReference>
<gene>
    <name evidence="10" type="ORF">ADN00_08200</name>
</gene>
<dbReference type="PANTHER" id="PTHR30002">
    <property type="entry name" value="EPOXYQUEUOSINE REDUCTASE"/>
    <property type="match status" value="1"/>
</dbReference>
<dbReference type="Pfam" id="PF13646">
    <property type="entry name" value="HEAT_2"/>
    <property type="match status" value="1"/>
</dbReference>
<evidence type="ECO:0000256" key="8">
    <source>
        <dbReference type="ARBA" id="ARBA00023014"/>
    </source>
</evidence>
<evidence type="ECO:0000256" key="7">
    <source>
        <dbReference type="ARBA" id="ARBA00023004"/>
    </source>
</evidence>
<dbReference type="SUPFAM" id="SSF54862">
    <property type="entry name" value="4Fe-4S ferredoxins"/>
    <property type="match status" value="1"/>
</dbReference>
<feature type="domain" description="4Fe-4S ferredoxin-type" evidence="9">
    <location>
        <begin position="182"/>
        <end position="211"/>
    </location>
</feature>
<name>A0A0P6XDX8_9CHLR</name>
<dbReference type="Gene3D" id="3.30.70.20">
    <property type="match status" value="1"/>
</dbReference>
<sequence length="380" mass="42129">MTMDAKEMLKAEARRLGFSHLGITALDPTPHASAYLGWLEQGWHASMAYLSAPRAVEHRLNPQQVFPPARSLIVVTAAYPPPSTPNQAESQPGYGLVAAYARGVDYHTLLPPQLRRLVQWIQNEIDPRAQAAVYTDTGPILERDYASRAGLGWIGKNTCLINPQAGSYLLLAEIFLSTLLEPDEPFEKDLCGTCRRCIEACPTGCISEARLLDSRRCISYLTIENKGEIPIELRPLIGSHVFGCDICQQVCPWNQKIKTAPKTPLFQSDPALSELELAATLRLSPQEFNRRYRQTPLQRAKRRGLLRNAAVVAGNQRAEAALPVLINLLEEEFEPLVRAHAAWALGQFNNRAGRVALEKALKTESDPTILAEIRSALDSH</sequence>
<dbReference type="InterPro" id="IPR016024">
    <property type="entry name" value="ARM-type_fold"/>
</dbReference>
<evidence type="ECO:0000256" key="3">
    <source>
        <dbReference type="ARBA" id="ARBA00022694"/>
    </source>
</evidence>
<dbReference type="GO" id="GO:0046872">
    <property type="term" value="F:metal ion binding"/>
    <property type="evidence" value="ECO:0007669"/>
    <property type="project" value="UniProtKB-KW"/>
</dbReference>
<dbReference type="PATRIC" id="fig|1134406.4.peg.641"/>
<keyword evidence="2" id="KW-0963">Cytoplasm</keyword>
<dbReference type="GO" id="GO:0008616">
    <property type="term" value="P:tRNA queuosine(34) biosynthetic process"/>
    <property type="evidence" value="ECO:0007669"/>
    <property type="project" value="UniProtKB-KW"/>
</dbReference>
<dbReference type="InterPro" id="IPR011989">
    <property type="entry name" value="ARM-like"/>
</dbReference>
<dbReference type="STRING" id="1134406.ADN00_08200"/>
<protein>
    <recommendedName>
        <fullName evidence="9">4Fe-4S ferredoxin-type domain-containing protein</fullName>
    </recommendedName>
</protein>
<evidence type="ECO:0000313" key="11">
    <source>
        <dbReference type="Proteomes" id="UP000050417"/>
    </source>
</evidence>
<proteinExistence type="predicted"/>
<accession>A0A0P6XDX8</accession>
<organism evidence="10 11">
    <name type="scientific">Ornatilinea apprima</name>
    <dbReference type="NCBI Taxonomy" id="1134406"/>
    <lineage>
        <taxon>Bacteria</taxon>
        <taxon>Bacillati</taxon>
        <taxon>Chloroflexota</taxon>
        <taxon>Anaerolineae</taxon>
        <taxon>Anaerolineales</taxon>
        <taxon>Anaerolineaceae</taxon>
        <taxon>Ornatilinea</taxon>
    </lineage>
</organism>
<evidence type="ECO:0000313" key="10">
    <source>
        <dbReference type="EMBL" id="KPL77913.1"/>
    </source>
</evidence>
<evidence type="ECO:0000256" key="1">
    <source>
        <dbReference type="ARBA" id="ARBA00022485"/>
    </source>
</evidence>
<keyword evidence="6" id="KW-0560">Oxidoreductase</keyword>
<dbReference type="Pfam" id="PF13484">
    <property type="entry name" value="Fer4_16"/>
    <property type="match status" value="1"/>
</dbReference>
<evidence type="ECO:0000256" key="2">
    <source>
        <dbReference type="ARBA" id="ARBA00022490"/>
    </source>
</evidence>
<keyword evidence="4" id="KW-0479">Metal-binding</keyword>
<keyword evidence="3" id="KW-0819">tRNA processing</keyword>
<dbReference type="InterPro" id="IPR017900">
    <property type="entry name" value="4Fe4S_Fe_S_CS"/>
</dbReference>
<evidence type="ECO:0000256" key="5">
    <source>
        <dbReference type="ARBA" id="ARBA00022785"/>
    </source>
</evidence>
<dbReference type="Gene3D" id="1.25.10.10">
    <property type="entry name" value="Leucine-rich Repeat Variant"/>
    <property type="match status" value="1"/>
</dbReference>
<dbReference type="SUPFAM" id="SSF48371">
    <property type="entry name" value="ARM repeat"/>
    <property type="match status" value="1"/>
</dbReference>
<dbReference type="Pfam" id="PF08331">
    <property type="entry name" value="QueG_DUF1730"/>
    <property type="match status" value="1"/>
</dbReference>
<comment type="caution">
    <text evidence="10">The sequence shown here is derived from an EMBL/GenBank/DDBJ whole genome shotgun (WGS) entry which is preliminary data.</text>
</comment>
<dbReference type="AlphaFoldDB" id="A0A0P6XDX8"/>
<dbReference type="InterPro" id="IPR013542">
    <property type="entry name" value="QueG_DUF1730"/>
</dbReference>
<dbReference type="NCBIfam" id="TIGR00276">
    <property type="entry name" value="tRNA epoxyqueuosine(34) reductase QueG"/>
    <property type="match status" value="1"/>
</dbReference>
<evidence type="ECO:0000256" key="6">
    <source>
        <dbReference type="ARBA" id="ARBA00023002"/>
    </source>
</evidence>
<keyword evidence="5" id="KW-0671">Queuosine biosynthesis</keyword>
<dbReference type="PANTHER" id="PTHR30002:SF4">
    <property type="entry name" value="EPOXYQUEUOSINE REDUCTASE"/>
    <property type="match status" value="1"/>
</dbReference>
<dbReference type="PROSITE" id="PS00198">
    <property type="entry name" value="4FE4S_FER_1"/>
    <property type="match status" value="1"/>
</dbReference>
<keyword evidence="7" id="KW-0408">Iron</keyword>
<dbReference type="InterPro" id="IPR017896">
    <property type="entry name" value="4Fe4S_Fe-S-bd"/>
</dbReference>
<keyword evidence="11" id="KW-1185">Reference proteome</keyword>
<dbReference type="EMBL" id="LGCL01000021">
    <property type="protein sequence ID" value="KPL77913.1"/>
    <property type="molecule type" value="Genomic_DNA"/>
</dbReference>
<evidence type="ECO:0000256" key="4">
    <source>
        <dbReference type="ARBA" id="ARBA00022723"/>
    </source>
</evidence>
<dbReference type="PROSITE" id="PS51379">
    <property type="entry name" value="4FE4S_FER_2"/>
    <property type="match status" value="1"/>
</dbReference>
<dbReference type="InterPro" id="IPR004453">
    <property type="entry name" value="QueG"/>
</dbReference>
<dbReference type="Proteomes" id="UP000050417">
    <property type="component" value="Unassembled WGS sequence"/>
</dbReference>
<keyword evidence="8" id="KW-0411">Iron-sulfur</keyword>
<dbReference type="GO" id="GO:0051539">
    <property type="term" value="F:4 iron, 4 sulfur cluster binding"/>
    <property type="evidence" value="ECO:0007669"/>
    <property type="project" value="UniProtKB-KW"/>
</dbReference>
<keyword evidence="1" id="KW-0004">4Fe-4S</keyword>
<dbReference type="SMART" id="SM00567">
    <property type="entry name" value="EZ_HEAT"/>
    <property type="match status" value="2"/>
</dbReference>
<dbReference type="GO" id="GO:0052693">
    <property type="term" value="F:epoxyqueuosine reductase activity"/>
    <property type="evidence" value="ECO:0007669"/>
    <property type="project" value="TreeGrafter"/>
</dbReference>
<evidence type="ECO:0000259" key="9">
    <source>
        <dbReference type="PROSITE" id="PS51379"/>
    </source>
</evidence>